<keyword evidence="2" id="KW-1185">Reference proteome</keyword>
<evidence type="ECO:0000313" key="2">
    <source>
        <dbReference type="Proteomes" id="UP001235939"/>
    </source>
</evidence>
<dbReference type="InterPro" id="IPR036397">
    <property type="entry name" value="RNaseH_sf"/>
</dbReference>
<dbReference type="Gene3D" id="1.10.10.10">
    <property type="entry name" value="Winged helix-like DNA-binding domain superfamily/Winged helix DNA-binding domain"/>
    <property type="match status" value="1"/>
</dbReference>
<dbReference type="Proteomes" id="UP001235939">
    <property type="component" value="Chromosome 08"/>
</dbReference>
<dbReference type="CDD" id="cd00090">
    <property type="entry name" value="HTH_ARSR"/>
    <property type="match status" value="1"/>
</dbReference>
<sequence length="373" mass="43261">MTQKTTDLSPSQGRDRLKILKYISGREWGADATTLKLTYTSLIRPILEYGYQIYGTASETNLKSLERIQLSAARIITGLRNTCPNDIVLYEADIMPLKDRRSYNLPKYINKIKSYGNKHRTSNYILNWESNLRLKKEGPLHLAKRNGFLKYKNEHKTKKELAKTLGVTQPAIFHHLKEMGMIRKVGNWVPYELKPRNVEHHFFTHEQLFQRQKRKGVLHQIVTGDEKWVHYDNSKRRAMYEYDAFEPSIARKNGCNTPIDTTKEALPIDVSIEGEILHPQPGQAADDGWLSPTFTLFWQDRVNSATKATSLATVESAVVYRLGFTDGFSQYLLYQLVQSHWQKDKDTGGMVIRQFLPKIWKFEPTLVIIKFHD</sequence>
<proteinExistence type="predicted"/>
<dbReference type="Gene3D" id="3.30.420.10">
    <property type="entry name" value="Ribonuclease H-like superfamily/Ribonuclease H"/>
    <property type="match status" value="1"/>
</dbReference>
<name>A0ABY6KQE6_9ARAC</name>
<dbReference type="SUPFAM" id="SSF46785">
    <property type="entry name" value="Winged helix' DNA-binding domain"/>
    <property type="match status" value="1"/>
</dbReference>
<dbReference type="InterPro" id="IPR011991">
    <property type="entry name" value="ArsR-like_HTH"/>
</dbReference>
<protein>
    <submittedName>
        <fullName evidence="1">CNOT6L</fullName>
    </submittedName>
</protein>
<organism evidence="1 2">
    <name type="scientific">Cordylochernes scorpioides</name>
    <dbReference type="NCBI Taxonomy" id="51811"/>
    <lineage>
        <taxon>Eukaryota</taxon>
        <taxon>Metazoa</taxon>
        <taxon>Ecdysozoa</taxon>
        <taxon>Arthropoda</taxon>
        <taxon>Chelicerata</taxon>
        <taxon>Arachnida</taxon>
        <taxon>Pseudoscorpiones</taxon>
        <taxon>Cheliferoidea</taxon>
        <taxon>Chernetidae</taxon>
        <taxon>Cordylochernes</taxon>
    </lineage>
</organism>
<dbReference type="EMBL" id="CP092870">
    <property type="protein sequence ID" value="UYV70898.1"/>
    <property type="molecule type" value="Genomic_DNA"/>
</dbReference>
<dbReference type="InterPro" id="IPR036388">
    <property type="entry name" value="WH-like_DNA-bd_sf"/>
</dbReference>
<gene>
    <name evidence="1" type="ORF">LAZ67_8001044</name>
</gene>
<reference evidence="1 2" key="1">
    <citation type="submission" date="2022-01" db="EMBL/GenBank/DDBJ databases">
        <title>A chromosomal length assembly of Cordylochernes scorpioides.</title>
        <authorList>
            <person name="Zeh D."/>
            <person name="Zeh J."/>
        </authorList>
    </citation>
    <scope>NUCLEOTIDE SEQUENCE [LARGE SCALE GENOMIC DNA]</scope>
    <source>
        <strain evidence="1">IN4F17</strain>
        <tissue evidence="1">Whole Body</tissue>
    </source>
</reference>
<dbReference type="InterPro" id="IPR036390">
    <property type="entry name" value="WH_DNA-bd_sf"/>
</dbReference>
<dbReference type="PANTHER" id="PTHR46060:SF2">
    <property type="entry name" value="HISTONE-LYSINE N-METHYLTRANSFERASE SETMAR"/>
    <property type="match status" value="1"/>
</dbReference>
<dbReference type="PANTHER" id="PTHR46060">
    <property type="entry name" value="MARINER MOS1 TRANSPOSASE-LIKE PROTEIN"/>
    <property type="match status" value="1"/>
</dbReference>
<accession>A0ABY6KQE6</accession>
<dbReference type="InterPro" id="IPR052709">
    <property type="entry name" value="Transposase-MT_Hybrid"/>
</dbReference>
<evidence type="ECO:0000313" key="1">
    <source>
        <dbReference type="EMBL" id="UYV70898.1"/>
    </source>
</evidence>